<evidence type="ECO:0000256" key="1">
    <source>
        <dbReference type="SAM" id="MobiDB-lite"/>
    </source>
</evidence>
<feature type="region of interest" description="Disordered" evidence="1">
    <location>
        <begin position="1"/>
        <end position="21"/>
    </location>
</feature>
<keyword evidence="3" id="KW-1185">Reference proteome</keyword>
<dbReference type="EMBL" id="JANPWB010000008">
    <property type="protein sequence ID" value="KAJ1159890.1"/>
    <property type="molecule type" value="Genomic_DNA"/>
</dbReference>
<organism evidence="2 3">
    <name type="scientific">Pleurodeles waltl</name>
    <name type="common">Iberian ribbed newt</name>
    <dbReference type="NCBI Taxonomy" id="8319"/>
    <lineage>
        <taxon>Eukaryota</taxon>
        <taxon>Metazoa</taxon>
        <taxon>Chordata</taxon>
        <taxon>Craniata</taxon>
        <taxon>Vertebrata</taxon>
        <taxon>Euteleostomi</taxon>
        <taxon>Amphibia</taxon>
        <taxon>Batrachia</taxon>
        <taxon>Caudata</taxon>
        <taxon>Salamandroidea</taxon>
        <taxon>Salamandridae</taxon>
        <taxon>Pleurodelinae</taxon>
        <taxon>Pleurodeles</taxon>
    </lineage>
</organism>
<dbReference type="AlphaFoldDB" id="A0AAV7S9E4"/>
<sequence>MDLEDAPYGAVKPDLRNATSSKPGVWVRQLRRSQREVFQNVGPRATQVRNIGDGARRGGVGSGDGNWRLSGAGLLGEPVSSVTTYSASKGEDPV</sequence>
<gene>
    <name evidence="2" type="ORF">NDU88_000394</name>
</gene>
<accession>A0AAV7S9E4</accession>
<proteinExistence type="predicted"/>
<comment type="caution">
    <text evidence="2">The sequence shown here is derived from an EMBL/GenBank/DDBJ whole genome shotgun (WGS) entry which is preliminary data.</text>
</comment>
<protein>
    <submittedName>
        <fullName evidence="2">Uncharacterized protein</fullName>
    </submittedName>
</protein>
<name>A0AAV7S9E4_PLEWA</name>
<dbReference type="Proteomes" id="UP001066276">
    <property type="component" value="Chromosome 4_2"/>
</dbReference>
<evidence type="ECO:0000313" key="2">
    <source>
        <dbReference type="EMBL" id="KAJ1159890.1"/>
    </source>
</evidence>
<evidence type="ECO:0000313" key="3">
    <source>
        <dbReference type="Proteomes" id="UP001066276"/>
    </source>
</evidence>
<reference evidence="2" key="1">
    <citation type="journal article" date="2022" name="bioRxiv">
        <title>Sequencing and chromosome-scale assembly of the giantPleurodeles waltlgenome.</title>
        <authorList>
            <person name="Brown T."/>
            <person name="Elewa A."/>
            <person name="Iarovenko S."/>
            <person name="Subramanian E."/>
            <person name="Araus A.J."/>
            <person name="Petzold A."/>
            <person name="Susuki M."/>
            <person name="Suzuki K.-i.T."/>
            <person name="Hayashi T."/>
            <person name="Toyoda A."/>
            <person name="Oliveira C."/>
            <person name="Osipova E."/>
            <person name="Leigh N.D."/>
            <person name="Simon A."/>
            <person name="Yun M.H."/>
        </authorList>
    </citation>
    <scope>NUCLEOTIDE SEQUENCE</scope>
    <source>
        <strain evidence="2">20211129_DDA</strain>
        <tissue evidence="2">Liver</tissue>
    </source>
</reference>